<dbReference type="InterPro" id="IPR008007">
    <property type="entry name" value="Peptidase_M42"/>
</dbReference>
<evidence type="ECO:0000256" key="6">
    <source>
        <dbReference type="ARBA" id="ARBA00023049"/>
    </source>
</evidence>
<evidence type="ECO:0000256" key="8">
    <source>
        <dbReference type="PIRSR" id="PIRSR001123-1"/>
    </source>
</evidence>
<feature type="binding site" evidence="9">
    <location>
        <position position="108"/>
    </location>
    <ligand>
        <name>Zn(2+)</name>
        <dbReference type="ChEBI" id="CHEBI:29105"/>
        <label>2</label>
    </ligand>
</feature>
<feature type="binding site" evidence="9">
    <location>
        <position position="164"/>
    </location>
    <ligand>
        <name>Zn(2+)</name>
        <dbReference type="ChEBI" id="CHEBI:29105"/>
        <label>1</label>
    </ligand>
</feature>
<keyword evidence="2" id="KW-0645">Protease</keyword>
<feature type="domain" description="Peptidase M20 dimerisation" evidence="10">
    <location>
        <begin position="183"/>
        <end position="273"/>
    </location>
</feature>
<evidence type="ECO:0000256" key="3">
    <source>
        <dbReference type="ARBA" id="ARBA00022723"/>
    </source>
</evidence>
<dbReference type="PIRSF" id="PIRSF001123">
    <property type="entry name" value="PepA_GA"/>
    <property type="match status" value="1"/>
</dbReference>
<dbReference type="PANTHER" id="PTHR42994">
    <property type="entry name" value="PEPTIDASE T"/>
    <property type="match status" value="1"/>
</dbReference>
<protein>
    <submittedName>
        <fullName evidence="11">M20/M25/M40 family metallo-hydrolase</fullName>
    </submittedName>
</protein>
<reference evidence="11" key="1">
    <citation type="journal article" date="2020" name="mSystems">
        <title>Genome- and Community-Level Interaction Insights into Carbon Utilization and Element Cycling Functions of Hydrothermarchaeota in Hydrothermal Sediment.</title>
        <authorList>
            <person name="Zhou Z."/>
            <person name="Liu Y."/>
            <person name="Xu W."/>
            <person name="Pan J."/>
            <person name="Luo Z.H."/>
            <person name="Li M."/>
        </authorList>
    </citation>
    <scope>NUCLEOTIDE SEQUENCE [LARGE SCALE GENOMIC DNA]</scope>
    <source>
        <strain evidence="11">SpSt-300</strain>
    </source>
</reference>
<evidence type="ECO:0000256" key="9">
    <source>
        <dbReference type="PIRSR" id="PIRSR001123-2"/>
    </source>
</evidence>
<dbReference type="InterPro" id="IPR036264">
    <property type="entry name" value="Bact_exopeptidase_dim_dom"/>
</dbReference>
<dbReference type="SUPFAM" id="SSF53187">
    <property type="entry name" value="Zn-dependent exopeptidases"/>
    <property type="match status" value="1"/>
</dbReference>
<dbReference type="GO" id="GO:0008237">
    <property type="term" value="F:metallopeptidase activity"/>
    <property type="evidence" value="ECO:0007669"/>
    <property type="project" value="UniProtKB-KW"/>
</dbReference>
<comment type="caution">
    <text evidence="11">The sequence shown here is derived from an EMBL/GenBank/DDBJ whole genome shotgun (WGS) entry which is preliminary data.</text>
</comment>
<dbReference type="AlphaFoldDB" id="A0A7C2EBF1"/>
<dbReference type="Gene3D" id="3.30.70.360">
    <property type="match status" value="1"/>
</dbReference>
<keyword evidence="5" id="KW-0862">Zinc</keyword>
<dbReference type="GO" id="GO:0046872">
    <property type="term" value="F:metal ion binding"/>
    <property type="evidence" value="ECO:0007669"/>
    <property type="project" value="UniProtKB-UniRule"/>
</dbReference>
<dbReference type="Pfam" id="PF07687">
    <property type="entry name" value="M20_dimer"/>
    <property type="match status" value="1"/>
</dbReference>
<keyword evidence="6" id="KW-0482">Metalloprotease</keyword>
<evidence type="ECO:0000313" key="11">
    <source>
        <dbReference type="EMBL" id="HEL65248.1"/>
    </source>
</evidence>
<evidence type="ECO:0000256" key="4">
    <source>
        <dbReference type="ARBA" id="ARBA00022801"/>
    </source>
</evidence>
<keyword evidence="4 11" id="KW-0378">Hydrolase</keyword>
<comment type="cofactor">
    <cofactor evidence="1">
        <name>Zn(2+)</name>
        <dbReference type="ChEBI" id="CHEBI:29105"/>
    </cofactor>
</comment>
<evidence type="ECO:0000256" key="2">
    <source>
        <dbReference type="ARBA" id="ARBA00022670"/>
    </source>
</evidence>
<dbReference type="InterPro" id="IPR001261">
    <property type="entry name" value="ArgE/DapE_CS"/>
</dbReference>
<dbReference type="NCBIfam" id="TIGR01883">
    <property type="entry name" value="PepT-like"/>
    <property type="match status" value="1"/>
</dbReference>
<evidence type="ECO:0000256" key="7">
    <source>
        <dbReference type="PIRNR" id="PIRNR001123"/>
    </source>
</evidence>
<gene>
    <name evidence="11" type="ORF">ENQ34_01005</name>
</gene>
<name>A0A7C2EBF1_9THEO</name>
<feature type="binding site" evidence="9">
    <location>
        <position position="108"/>
    </location>
    <ligand>
        <name>Zn(2+)</name>
        <dbReference type="ChEBI" id="CHEBI:29105"/>
        <label>1</label>
    </ligand>
</feature>
<comment type="cofactor">
    <cofactor evidence="9">
        <name>a divalent metal cation</name>
        <dbReference type="ChEBI" id="CHEBI:60240"/>
    </cofactor>
    <text evidence="9">Binds 2 divalent metal cations per subunit.</text>
</comment>
<dbReference type="PANTHER" id="PTHR42994:SF2">
    <property type="entry name" value="PEPTIDASE"/>
    <property type="match status" value="1"/>
</dbReference>
<evidence type="ECO:0000256" key="1">
    <source>
        <dbReference type="ARBA" id="ARBA00001947"/>
    </source>
</evidence>
<sequence length="373" mass="39024">MVNPERLLHEFLELCRVDSVSGQERQLCDLLKARLGALGLTVREDQAGAFGNGTAGNIIAHLPATVPDRPRLLFCAHMDTVEPGRGVKPVVGADGIIRSAGDTILGADDKAGIAAVIEAIRVVQENKLAHSGVTVVFTIREETGLVGAKALDAGIQADYGFVLDATGQPGEIVVRAPSQDKLTATVYGRAAHAGVNPEAGINAIYVAAQAIAAMQLGRIDPETTANIGTINGGKAVNIVPDTVYLEGEVRSLKKERRAAHTALICRILEETAQKAGARVEVNVELLYEGFDLSAAAPVVRFTREAMSLCGLEPVLTQSGGGSDANILNARGIPTVNLATGMENVHTTGEEIAVADLVALTRLVLELIRLAGNG</sequence>
<keyword evidence="3 9" id="KW-0479">Metal-binding</keyword>
<proteinExistence type="inferred from homology"/>
<dbReference type="InterPro" id="IPR011650">
    <property type="entry name" value="Peptidase_M20_dimer"/>
</dbReference>
<dbReference type="PROSITE" id="PS00758">
    <property type="entry name" value="ARGE_DAPE_CPG2_1"/>
    <property type="match status" value="1"/>
</dbReference>
<evidence type="ECO:0000256" key="5">
    <source>
        <dbReference type="ARBA" id="ARBA00022833"/>
    </source>
</evidence>
<comment type="similarity">
    <text evidence="7">Belongs to the peptidase M42 family.</text>
</comment>
<dbReference type="EMBL" id="DSMU01000064">
    <property type="protein sequence ID" value="HEL65248.1"/>
    <property type="molecule type" value="Genomic_DNA"/>
</dbReference>
<dbReference type="Pfam" id="PF01546">
    <property type="entry name" value="Peptidase_M20"/>
    <property type="match status" value="1"/>
</dbReference>
<feature type="binding site" evidence="9">
    <location>
        <position position="142"/>
    </location>
    <ligand>
        <name>Zn(2+)</name>
        <dbReference type="ChEBI" id="CHEBI:29105"/>
        <label>2</label>
    </ligand>
</feature>
<dbReference type="Gene3D" id="3.40.630.10">
    <property type="entry name" value="Zn peptidases"/>
    <property type="match status" value="1"/>
</dbReference>
<organism evidence="11">
    <name type="scientific">Ammonifex degensii</name>
    <dbReference type="NCBI Taxonomy" id="42838"/>
    <lineage>
        <taxon>Bacteria</taxon>
        <taxon>Bacillati</taxon>
        <taxon>Bacillota</taxon>
        <taxon>Clostridia</taxon>
        <taxon>Thermoanaerobacterales</taxon>
        <taxon>Thermoanaerobacteraceae</taxon>
        <taxon>Ammonifex</taxon>
    </lineage>
</organism>
<accession>A0A7C2EBF1</accession>
<evidence type="ECO:0000259" key="10">
    <source>
        <dbReference type="Pfam" id="PF07687"/>
    </source>
</evidence>
<feature type="active site" description="Proton acceptor" evidence="8">
    <location>
        <position position="141"/>
    </location>
</feature>
<dbReference type="GO" id="GO:0004177">
    <property type="term" value="F:aminopeptidase activity"/>
    <property type="evidence" value="ECO:0007669"/>
    <property type="project" value="UniProtKB-UniRule"/>
</dbReference>
<dbReference type="GO" id="GO:0006508">
    <property type="term" value="P:proteolysis"/>
    <property type="evidence" value="ECO:0007669"/>
    <property type="project" value="UniProtKB-KW"/>
</dbReference>
<dbReference type="InterPro" id="IPR002933">
    <property type="entry name" value="Peptidase_M20"/>
</dbReference>
<dbReference type="InterPro" id="IPR010162">
    <property type="entry name" value="PepT-like"/>
</dbReference>
<dbReference type="SUPFAM" id="SSF55031">
    <property type="entry name" value="Bacterial exopeptidase dimerisation domain"/>
    <property type="match status" value="1"/>
</dbReference>